<evidence type="ECO:0000256" key="2">
    <source>
        <dbReference type="ARBA" id="ARBA00005791"/>
    </source>
</evidence>
<evidence type="ECO:0000256" key="6">
    <source>
        <dbReference type="ARBA" id="ARBA00023284"/>
    </source>
</evidence>
<dbReference type="PIRSF" id="PIRSF001488">
    <property type="entry name" value="Tdi_protein"/>
    <property type="match status" value="1"/>
</dbReference>
<comment type="similarity">
    <text evidence="2">Belongs to the thioredoxin family. DsbA subfamily.</text>
</comment>
<dbReference type="STRING" id="1123010.SAMN02745724_04104"/>
<evidence type="ECO:0000313" key="12">
    <source>
        <dbReference type="Proteomes" id="UP000198862"/>
    </source>
</evidence>
<keyword evidence="6" id="KW-0676">Redox-active center</keyword>
<dbReference type="Gene3D" id="3.40.30.10">
    <property type="entry name" value="Glutaredoxin"/>
    <property type="match status" value="1"/>
</dbReference>
<proteinExistence type="inferred from homology"/>
<feature type="domain" description="Thioredoxin" evidence="10">
    <location>
        <begin position="10"/>
        <end position="206"/>
    </location>
</feature>
<feature type="signal peptide" evidence="9">
    <location>
        <begin position="1"/>
        <end position="20"/>
    </location>
</feature>
<feature type="chain" id="PRO_5011469603" description="Thiol:disulfide interchange protein" evidence="9">
    <location>
        <begin position="21"/>
        <end position="207"/>
    </location>
</feature>
<evidence type="ECO:0000256" key="1">
    <source>
        <dbReference type="ARBA" id="ARBA00004418"/>
    </source>
</evidence>
<evidence type="ECO:0000259" key="10">
    <source>
        <dbReference type="PROSITE" id="PS51352"/>
    </source>
</evidence>
<evidence type="ECO:0000256" key="9">
    <source>
        <dbReference type="SAM" id="SignalP"/>
    </source>
</evidence>
<dbReference type="InterPro" id="IPR036249">
    <property type="entry name" value="Thioredoxin-like_sf"/>
</dbReference>
<dbReference type="AlphaFoldDB" id="A0A1I1RAJ1"/>
<comment type="subcellular location">
    <subcellularLocation>
        <location evidence="1 7">Periplasm</location>
    </subcellularLocation>
</comment>
<dbReference type="Proteomes" id="UP000198862">
    <property type="component" value="Unassembled WGS sequence"/>
</dbReference>
<dbReference type="EMBL" id="FOLO01000046">
    <property type="protein sequence ID" value="SFD29178.1"/>
    <property type="molecule type" value="Genomic_DNA"/>
</dbReference>
<keyword evidence="5 7" id="KW-1015">Disulfide bond</keyword>
<dbReference type="InterPro" id="IPR023205">
    <property type="entry name" value="DsbA/DsbL"/>
</dbReference>
<evidence type="ECO:0000256" key="7">
    <source>
        <dbReference type="PIRNR" id="PIRNR001488"/>
    </source>
</evidence>
<evidence type="ECO:0000256" key="3">
    <source>
        <dbReference type="ARBA" id="ARBA00022729"/>
    </source>
</evidence>
<keyword evidence="3 9" id="KW-0732">Signal</keyword>
<dbReference type="PANTHER" id="PTHR35891:SF2">
    <property type="entry name" value="THIOL:DISULFIDE INTERCHANGE PROTEIN DSBA"/>
    <property type="match status" value="1"/>
</dbReference>
<evidence type="ECO:0000313" key="11">
    <source>
        <dbReference type="EMBL" id="SFD29178.1"/>
    </source>
</evidence>
<evidence type="ECO:0000256" key="4">
    <source>
        <dbReference type="ARBA" id="ARBA00022764"/>
    </source>
</evidence>
<dbReference type="Pfam" id="PF01323">
    <property type="entry name" value="DSBA"/>
    <property type="match status" value="1"/>
</dbReference>
<gene>
    <name evidence="11" type="ORF">SAMN02745724_04104</name>
</gene>
<organism evidence="11 12">
    <name type="scientific">Pseudoalteromonas denitrificans DSM 6059</name>
    <dbReference type="NCBI Taxonomy" id="1123010"/>
    <lineage>
        <taxon>Bacteria</taxon>
        <taxon>Pseudomonadati</taxon>
        <taxon>Pseudomonadota</taxon>
        <taxon>Gammaproteobacteria</taxon>
        <taxon>Alteromonadales</taxon>
        <taxon>Pseudoalteromonadaceae</taxon>
        <taxon>Pseudoalteromonas</taxon>
    </lineage>
</organism>
<dbReference type="GO" id="GO:0042597">
    <property type="term" value="C:periplasmic space"/>
    <property type="evidence" value="ECO:0007669"/>
    <property type="project" value="UniProtKB-SubCell"/>
</dbReference>
<dbReference type="RefSeq" id="WP_091989075.1">
    <property type="nucleotide sequence ID" value="NZ_FOLO01000046.1"/>
</dbReference>
<dbReference type="PROSITE" id="PS51352">
    <property type="entry name" value="THIOREDOXIN_2"/>
    <property type="match status" value="1"/>
</dbReference>
<keyword evidence="12" id="KW-1185">Reference proteome</keyword>
<protein>
    <recommendedName>
        <fullName evidence="7">Thiol:disulfide interchange protein</fullName>
    </recommendedName>
</protein>
<sequence length="207" mass="23224">MIKKLKLGLFIMCMPVMAFASQFQNGEQYTELNTDKSAKPEVMEFFSFFCGHCFKMEPVAKGIEKNLPKGVPFIKSHVNFLGGKSAALQSNLSYAYLIAKQQAKEHQVSDAIFNYIHRQRATFSNMKDVSNLLAENGVSTKDFDALLSSMPVILGEKEMVDAQNKYSKMGALTGVPTFIVNGKYKVNVNKLKSQQELDDLITFLLKK</sequence>
<dbReference type="GO" id="GO:0016491">
    <property type="term" value="F:oxidoreductase activity"/>
    <property type="evidence" value="ECO:0007669"/>
    <property type="project" value="InterPro"/>
</dbReference>
<dbReference type="InterPro" id="IPR050824">
    <property type="entry name" value="Thiol_disulfide_DsbA"/>
</dbReference>
<keyword evidence="4 7" id="KW-0574">Periplasm</keyword>
<dbReference type="SUPFAM" id="SSF52833">
    <property type="entry name" value="Thioredoxin-like"/>
    <property type="match status" value="1"/>
</dbReference>
<reference evidence="11 12" key="1">
    <citation type="submission" date="2016-10" db="EMBL/GenBank/DDBJ databases">
        <authorList>
            <person name="de Groot N.N."/>
        </authorList>
    </citation>
    <scope>NUCLEOTIDE SEQUENCE [LARGE SCALE GENOMIC DNA]</scope>
    <source>
        <strain evidence="11 12">DSM 6059</strain>
    </source>
</reference>
<evidence type="ECO:0000256" key="5">
    <source>
        <dbReference type="ARBA" id="ARBA00023157"/>
    </source>
</evidence>
<dbReference type="InterPro" id="IPR001853">
    <property type="entry name" value="DSBA-like_thioredoxin_dom"/>
</dbReference>
<dbReference type="CDD" id="cd03019">
    <property type="entry name" value="DsbA_DsbA"/>
    <property type="match status" value="1"/>
</dbReference>
<evidence type="ECO:0000256" key="8">
    <source>
        <dbReference type="PIRSR" id="PIRSR001488-1"/>
    </source>
</evidence>
<feature type="disulfide bond" description="Redox-active" evidence="8">
    <location>
        <begin position="50"/>
        <end position="53"/>
    </location>
</feature>
<accession>A0A1I1RAJ1</accession>
<dbReference type="PANTHER" id="PTHR35891">
    <property type="entry name" value="THIOL:DISULFIDE INTERCHANGE PROTEIN DSBA"/>
    <property type="match status" value="1"/>
</dbReference>
<dbReference type="InterPro" id="IPR013766">
    <property type="entry name" value="Thioredoxin_domain"/>
</dbReference>
<dbReference type="OrthoDB" id="9784896at2"/>
<name>A0A1I1RAJ1_9GAMM</name>